<dbReference type="EMBL" id="JAEACQ010000252">
    <property type="protein sequence ID" value="MBL7630570.1"/>
    <property type="molecule type" value="Genomic_DNA"/>
</dbReference>
<dbReference type="InterPro" id="IPR053137">
    <property type="entry name" value="NLR-like"/>
</dbReference>
<dbReference type="AlphaFoldDB" id="A0A937UST9"/>
<dbReference type="InterPro" id="IPR027417">
    <property type="entry name" value="P-loop_NTPase"/>
</dbReference>
<comment type="caution">
    <text evidence="2">The sequence shown here is derived from an EMBL/GenBank/DDBJ whole genome shotgun (WGS) entry which is preliminary data.</text>
</comment>
<dbReference type="GO" id="GO:0007165">
    <property type="term" value="P:signal transduction"/>
    <property type="evidence" value="ECO:0007669"/>
    <property type="project" value="InterPro"/>
</dbReference>
<evidence type="ECO:0000313" key="2">
    <source>
        <dbReference type="EMBL" id="MBL7630570.1"/>
    </source>
</evidence>
<dbReference type="RefSeq" id="WP_203003449.1">
    <property type="nucleotide sequence ID" value="NZ_JADWYU010000248.1"/>
</dbReference>
<organism evidence="2 3">
    <name type="scientific">Frankia nepalensis</name>
    <dbReference type="NCBI Taxonomy" id="1836974"/>
    <lineage>
        <taxon>Bacteria</taxon>
        <taxon>Bacillati</taxon>
        <taxon>Actinomycetota</taxon>
        <taxon>Actinomycetes</taxon>
        <taxon>Frankiales</taxon>
        <taxon>Frankiaceae</taxon>
        <taxon>Frankia</taxon>
    </lineage>
</organism>
<sequence>MSYTGADEAWATWVAAALEKSGKTVAVQVWDSPAGENFVVWINEQMAAAGRTVALCSPAYFDSHWCTQEWTGALAGRKLIPLRVADCPMPPVLATISYRDLHGVDEDTARRRLLEATGLARTARVSAGFPGAAPTPGGAADGTPFPGRQPAIFNVPPRLRYFTGRQDLLDRLRAGRARGSPMAITALRGLGGVGKTQLVIEYAHRYAAAFDLVWWVEAEQAALVGERLADLAGRLGLPTTGRVPEDARAALDALRRRERWLMVFDNAEDPDALRPWLPGGPGQVIVTSRNPAWGGLAAPLDVDVLPRVEAVALLARRAPDIDPRAADALAAELGDLPLALEQAAAYLETTGLSPADYLTRFRARRPEMLRRGRDLAHGGNLDTVWSLALDRLRAQAPAAVALLDICAHLGPEPIPLALFRRPVRHHRWARRRPVLAPEELDDTIGAVLAYSLARRFGDTIALHRLVAAVMRAHQPPDRHEKAAATARALLVAHRPAHDVEDPAGWPVWAALAPLVLTAPALRPDEPGTDIGGGARGLLAEAGMYLFARGDVRAAHTLTAALYQQWKTILGSDHPDTLNSATTLAAVLLVLGEYQAARTVAEDILARCRRMVGDDHPATLGSAHGVAFTLYLLGDYRAARDLDEDTRTRWRRLLGDDHPDTLRTANNLAADLCALGEHQAARTLAEDTLARYRRVLGDDHPHTLDSAITLAVALHQLGEYQAARELNEDTLARHRRLLGDDHYDTLRSATNLAADLRMLGEYQAARGLNEDTLARHRRILGDDHPFTLRSANNLAADLRALDDHRAARSLDEDTLGRHRRVLGDDHPHTLDSMNNLAADLRALGDHRAARSLDEDTLTRRRRVLGDDHPDTLRSATALASDLRLLGEGQAAREWEDFARR</sequence>
<evidence type="ECO:0000313" key="3">
    <source>
        <dbReference type="Proteomes" id="UP000604475"/>
    </source>
</evidence>
<dbReference type="PANTHER" id="PTHR46082">
    <property type="entry name" value="ATP/GTP-BINDING PROTEIN-RELATED"/>
    <property type="match status" value="1"/>
</dbReference>
<dbReference type="PANTHER" id="PTHR46082:SF6">
    <property type="entry name" value="AAA+ ATPASE DOMAIN-CONTAINING PROTEIN-RELATED"/>
    <property type="match status" value="1"/>
</dbReference>
<protein>
    <submittedName>
        <fullName evidence="2">Tetratricopeptide repeat protein</fullName>
    </submittedName>
</protein>
<dbReference type="InterPro" id="IPR000157">
    <property type="entry name" value="TIR_dom"/>
</dbReference>
<dbReference type="Gene3D" id="3.40.50.300">
    <property type="entry name" value="P-loop containing nucleotide triphosphate hydrolases"/>
    <property type="match status" value="1"/>
</dbReference>
<reference evidence="2" key="1">
    <citation type="submission" date="2020-12" db="EMBL/GenBank/DDBJ databases">
        <title>Genomic characterization of non-nitrogen-fixing Frankia strains.</title>
        <authorList>
            <person name="Carlos-Shanley C."/>
            <person name="Guerra T."/>
            <person name="Hahn D."/>
        </authorList>
    </citation>
    <scope>NUCLEOTIDE SEQUENCE</scope>
    <source>
        <strain evidence="2">CN6</strain>
    </source>
</reference>
<dbReference type="NCBIfam" id="NF040586">
    <property type="entry name" value="FxSxx_TPR"/>
    <property type="match status" value="1"/>
</dbReference>
<dbReference type="Pfam" id="PF13676">
    <property type="entry name" value="TIR_2"/>
    <property type="match status" value="1"/>
</dbReference>
<dbReference type="SUPFAM" id="SSF52540">
    <property type="entry name" value="P-loop containing nucleoside triphosphate hydrolases"/>
    <property type="match status" value="1"/>
</dbReference>
<evidence type="ECO:0000259" key="1">
    <source>
        <dbReference type="Pfam" id="PF13676"/>
    </source>
</evidence>
<dbReference type="Pfam" id="PF13374">
    <property type="entry name" value="TPR_10"/>
    <property type="match status" value="3"/>
</dbReference>
<dbReference type="Proteomes" id="UP000604475">
    <property type="component" value="Unassembled WGS sequence"/>
</dbReference>
<proteinExistence type="predicted"/>
<dbReference type="Gene3D" id="1.25.40.10">
    <property type="entry name" value="Tetratricopeptide repeat domain"/>
    <property type="match status" value="2"/>
</dbReference>
<gene>
    <name evidence="2" type="ORF">I7412_26095</name>
</gene>
<dbReference type="SUPFAM" id="SSF52200">
    <property type="entry name" value="Toll/Interleukin receptor TIR domain"/>
    <property type="match status" value="1"/>
</dbReference>
<dbReference type="InterPro" id="IPR035897">
    <property type="entry name" value="Toll_tir_struct_dom_sf"/>
</dbReference>
<dbReference type="InterPro" id="IPR011990">
    <property type="entry name" value="TPR-like_helical_dom_sf"/>
</dbReference>
<feature type="domain" description="TIR" evidence="1">
    <location>
        <begin position="2"/>
        <end position="114"/>
    </location>
</feature>
<keyword evidence="3" id="KW-1185">Reference proteome</keyword>
<dbReference type="Gene3D" id="3.40.50.10140">
    <property type="entry name" value="Toll/interleukin-1 receptor homology (TIR) domain"/>
    <property type="match status" value="1"/>
</dbReference>
<dbReference type="Pfam" id="PF13424">
    <property type="entry name" value="TPR_12"/>
    <property type="match status" value="2"/>
</dbReference>
<dbReference type="SUPFAM" id="SSF48452">
    <property type="entry name" value="TPR-like"/>
    <property type="match status" value="3"/>
</dbReference>
<accession>A0A937UST9</accession>
<name>A0A937UST9_9ACTN</name>